<keyword evidence="4" id="KW-1185">Reference proteome</keyword>
<dbReference type="InterPro" id="IPR007813">
    <property type="entry name" value="PilN"/>
</dbReference>
<reference evidence="4" key="1">
    <citation type="journal article" date="2011" name="MBio">
        <title>Novel metabolic attributes of the genus Cyanothece, comprising a group of unicellular nitrogen-fixing Cyanobacteria.</title>
        <authorList>
            <person name="Bandyopadhyay A."/>
            <person name="Elvitigala T."/>
            <person name="Welsh E."/>
            <person name="Stockel J."/>
            <person name="Liberton M."/>
            <person name="Min H."/>
            <person name="Sherman L.A."/>
            <person name="Pakrasi H.B."/>
        </authorList>
    </citation>
    <scope>NUCLEOTIDE SEQUENCE [LARGE SCALE GENOMIC DNA]</scope>
    <source>
        <strain evidence="4">PCC 8801</strain>
    </source>
</reference>
<proteinExistence type="predicted"/>
<keyword evidence="2" id="KW-1133">Transmembrane helix</keyword>
<organism evidence="3 4">
    <name type="scientific">Rippkaea orientalis (strain PCC 8801 / RF-1)</name>
    <name type="common">Cyanothece sp. (strain PCC 8801)</name>
    <dbReference type="NCBI Taxonomy" id="41431"/>
    <lineage>
        <taxon>Bacteria</taxon>
        <taxon>Bacillati</taxon>
        <taxon>Cyanobacteriota</taxon>
        <taxon>Cyanophyceae</taxon>
        <taxon>Oscillatoriophycideae</taxon>
        <taxon>Chroococcales</taxon>
        <taxon>Aphanothecaceae</taxon>
        <taxon>Rippkaea</taxon>
        <taxon>Rippkaea orientalis</taxon>
    </lineage>
</organism>
<feature type="transmembrane region" description="Helical" evidence="2">
    <location>
        <begin position="34"/>
        <end position="57"/>
    </location>
</feature>
<sequence length="241" mass="26666">MYSLDVNFLKDRRQDSGKSLTVAKKSSLSIEQQLPIIIGSSVAVLLPVLVGVAIIVVNQLSGQTQTKIEELDAELARLNAQNKSIEEIKAEIKKNDEEIKALVQVFDQIKPWSAILQEIENQIPANVNVGSIQQEGLKLTISGFAVDYDDLNDFLLLLQGSEIFQADKTAIIEAKLEDLPIENQTPSEDITIDYPQGVKYTISTELTERPASELLQKLDRNGAVGLVRRIENLKQAGVFQP</sequence>
<evidence type="ECO:0000256" key="1">
    <source>
        <dbReference type="SAM" id="Coils"/>
    </source>
</evidence>
<gene>
    <name evidence="3" type="ordered locus">PCC8801_4172</name>
</gene>
<dbReference type="Proteomes" id="UP000008204">
    <property type="component" value="Chromosome"/>
</dbReference>
<dbReference type="OrthoDB" id="422602at2"/>
<keyword evidence="2" id="KW-0812">Transmembrane</keyword>
<feature type="coiled-coil region" evidence="1">
    <location>
        <begin position="61"/>
        <end position="105"/>
    </location>
</feature>
<dbReference type="KEGG" id="cyp:PCC8801_4172"/>
<dbReference type="HOGENOM" id="CLU_071789_0_0_3"/>
<dbReference type="InterPro" id="IPR052534">
    <property type="entry name" value="Extracell_DNA_Util/SecSys_Comp"/>
</dbReference>
<protein>
    <submittedName>
        <fullName evidence="3">Fimbrial assembly family protein</fullName>
    </submittedName>
</protein>
<dbReference type="STRING" id="41431.PCC8801_4172"/>
<dbReference type="Pfam" id="PF05137">
    <property type="entry name" value="PilN"/>
    <property type="match status" value="1"/>
</dbReference>
<accession>B7K649</accession>
<keyword evidence="2" id="KW-0472">Membrane</keyword>
<dbReference type="eggNOG" id="COG3166">
    <property type="taxonomic scope" value="Bacteria"/>
</dbReference>
<dbReference type="PANTHER" id="PTHR40278">
    <property type="entry name" value="DNA UTILIZATION PROTEIN HOFN"/>
    <property type="match status" value="1"/>
</dbReference>
<evidence type="ECO:0000313" key="4">
    <source>
        <dbReference type="Proteomes" id="UP000008204"/>
    </source>
</evidence>
<evidence type="ECO:0000313" key="3">
    <source>
        <dbReference type="EMBL" id="ACK68102.1"/>
    </source>
</evidence>
<dbReference type="RefSeq" id="WP_015785151.1">
    <property type="nucleotide sequence ID" value="NC_011726.1"/>
</dbReference>
<evidence type="ECO:0000256" key="2">
    <source>
        <dbReference type="SAM" id="Phobius"/>
    </source>
</evidence>
<keyword evidence="1" id="KW-0175">Coiled coil</keyword>
<dbReference type="PANTHER" id="PTHR40278:SF1">
    <property type="entry name" value="DNA UTILIZATION PROTEIN HOFN"/>
    <property type="match status" value="1"/>
</dbReference>
<dbReference type="AlphaFoldDB" id="B7K649"/>
<name>B7K649_RIPO1</name>
<dbReference type="EMBL" id="CP001287">
    <property type="protein sequence ID" value="ACK68102.1"/>
    <property type="molecule type" value="Genomic_DNA"/>
</dbReference>